<feature type="region of interest" description="Disordered" evidence="1">
    <location>
        <begin position="1"/>
        <end position="25"/>
    </location>
</feature>
<dbReference type="KEGG" id="bvz:BRAD3257_7283"/>
<feature type="compositionally biased region" description="Low complexity" evidence="1">
    <location>
        <begin position="9"/>
        <end position="21"/>
    </location>
</feature>
<proteinExistence type="predicted"/>
<name>A0A2U3Q9M0_9BRAD</name>
<dbReference type="Proteomes" id="UP000246085">
    <property type="component" value="Chromosome BRAD3257"/>
</dbReference>
<evidence type="ECO:0000313" key="3">
    <source>
        <dbReference type="Proteomes" id="UP000246085"/>
    </source>
</evidence>
<dbReference type="EMBL" id="LS398110">
    <property type="protein sequence ID" value="SPP98050.1"/>
    <property type="molecule type" value="Genomic_DNA"/>
</dbReference>
<protein>
    <submittedName>
        <fullName evidence="2">Uncharacterized protein</fullName>
    </submittedName>
</protein>
<organism evidence="2 3">
    <name type="scientific">Bradyrhizobium vignae</name>
    <dbReference type="NCBI Taxonomy" id="1549949"/>
    <lineage>
        <taxon>Bacteria</taxon>
        <taxon>Pseudomonadati</taxon>
        <taxon>Pseudomonadota</taxon>
        <taxon>Alphaproteobacteria</taxon>
        <taxon>Hyphomicrobiales</taxon>
        <taxon>Nitrobacteraceae</taxon>
        <taxon>Bradyrhizobium</taxon>
    </lineage>
</organism>
<gene>
    <name evidence="2" type="ORF">BRAD3257_7283</name>
</gene>
<dbReference type="AlphaFoldDB" id="A0A2U3Q9M0"/>
<sequence length="106" mass="11438">MDCRNLVIGSSVGPGSPNDSDSSSKAKTEIAQGWWHYSRASKYIFSAAPLLTSFGASSKRPDRCGLHNISCQNVDCRPPSNVLGREAFYRHASASCSFGGIEPVER</sequence>
<evidence type="ECO:0000313" key="2">
    <source>
        <dbReference type="EMBL" id="SPP98050.1"/>
    </source>
</evidence>
<evidence type="ECO:0000256" key="1">
    <source>
        <dbReference type="SAM" id="MobiDB-lite"/>
    </source>
</evidence>
<accession>A0A2U3Q9M0</accession>
<reference evidence="2 3" key="1">
    <citation type="submission" date="2018-03" db="EMBL/GenBank/DDBJ databases">
        <authorList>
            <person name="Gully D."/>
        </authorList>
    </citation>
    <scope>NUCLEOTIDE SEQUENCE [LARGE SCALE GENOMIC DNA]</scope>
    <source>
        <strain evidence="2">ORS3257</strain>
    </source>
</reference>